<reference evidence="3" key="1">
    <citation type="journal article" date="2020" name="Nat. Commun.">
        <title>Large-scale genome sequencing of mycorrhizal fungi provides insights into the early evolution of symbiotic traits.</title>
        <authorList>
            <person name="Miyauchi S."/>
            <person name="Kiss E."/>
            <person name="Kuo A."/>
            <person name="Drula E."/>
            <person name="Kohler A."/>
            <person name="Sanchez-Garcia M."/>
            <person name="Morin E."/>
            <person name="Andreopoulos B."/>
            <person name="Barry K.W."/>
            <person name="Bonito G."/>
            <person name="Buee M."/>
            <person name="Carver A."/>
            <person name="Chen C."/>
            <person name="Cichocki N."/>
            <person name="Clum A."/>
            <person name="Culley D."/>
            <person name="Crous P.W."/>
            <person name="Fauchery L."/>
            <person name="Girlanda M."/>
            <person name="Hayes R.D."/>
            <person name="Keri Z."/>
            <person name="LaButti K."/>
            <person name="Lipzen A."/>
            <person name="Lombard V."/>
            <person name="Magnuson J."/>
            <person name="Maillard F."/>
            <person name="Murat C."/>
            <person name="Nolan M."/>
            <person name="Ohm R.A."/>
            <person name="Pangilinan J."/>
            <person name="Pereira M.F."/>
            <person name="Perotto S."/>
            <person name="Peter M."/>
            <person name="Pfister S."/>
            <person name="Riley R."/>
            <person name="Sitrit Y."/>
            <person name="Stielow J.B."/>
            <person name="Szollosi G."/>
            <person name="Zifcakova L."/>
            <person name="Stursova M."/>
            <person name="Spatafora J.W."/>
            <person name="Tedersoo L."/>
            <person name="Vaario L.M."/>
            <person name="Yamada A."/>
            <person name="Yan M."/>
            <person name="Wang P."/>
            <person name="Xu J."/>
            <person name="Bruns T."/>
            <person name="Baldrian P."/>
            <person name="Vilgalys R."/>
            <person name="Dunand C."/>
            <person name="Henrissat B."/>
            <person name="Grigoriev I.V."/>
            <person name="Hibbett D."/>
            <person name="Nagy L.G."/>
            <person name="Martin F.M."/>
        </authorList>
    </citation>
    <scope>NUCLEOTIDE SEQUENCE</scope>
    <source>
        <strain evidence="3">UP504</strain>
    </source>
</reference>
<dbReference type="InterPro" id="IPR033421">
    <property type="entry name" value="Rit1_DUSP-like"/>
</dbReference>
<organism evidence="3 4">
    <name type="scientific">Hydnum rufescens UP504</name>
    <dbReference type="NCBI Taxonomy" id="1448309"/>
    <lineage>
        <taxon>Eukaryota</taxon>
        <taxon>Fungi</taxon>
        <taxon>Dikarya</taxon>
        <taxon>Basidiomycota</taxon>
        <taxon>Agaricomycotina</taxon>
        <taxon>Agaricomycetes</taxon>
        <taxon>Cantharellales</taxon>
        <taxon>Hydnaceae</taxon>
        <taxon>Hydnum</taxon>
    </lineage>
</organism>
<feature type="domain" description="Rit1 N-terminal" evidence="2">
    <location>
        <begin position="17"/>
        <end position="264"/>
    </location>
</feature>
<keyword evidence="4" id="KW-1185">Reference proteome</keyword>
<comment type="caution">
    <text evidence="3">The sequence shown here is derived from an EMBL/GenBank/DDBJ whole genome shotgun (WGS) entry which is preliminary data.</text>
</comment>
<dbReference type="EMBL" id="MU128916">
    <property type="protein sequence ID" value="KAF9519702.1"/>
    <property type="molecule type" value="Genomic_DNA"/>
</dbReference>
<dbReference type="PANTHER" id="PTHR31811">
    <property type="entry name" value="TRNA A64-2'-O-RIBOSYLPHOSPHATE TRANSFERASE"/>
    <property type="match status" value="1"/>
</dbReference>
<evidence type="ECO:0008006" key="5">
    <source>
        <dbReference type="Google" id="ProtNLM"/>
    </source>
</evidence>
<dbReference type="InterPro" id="IPR007306">
    <property type="entry name" value="Rit1"/>
</dbReference>
<evidence type="ECO:0000313" key="4">
    <source>
        <dbReference type="Proteomes" id="UP000886523"/>
    </source>
</evidence>
<dbReference type="Pfam" id="PF17184">
    <property type="entry name" value="Rit1_C"/>
    <property type="match status" value="1"/>
</dbReference>
<evidence type="ECO:0000259" key="1">
    <source>
        <dbReference type="Pfam" id="PF04179"/>
    </source>
</evidence>
<dbReference type="OrthoDB" id="45256at2759"/>
<accession>A0A9P6B9E6</accession>
<dbReference type="InterPro" id="IPR033449">
    <property type="entry name" value="Rit1_N"/>
</dbReference>
<dbReference type="PIRSF" id="PIRSF007747">
    <property type="entry name" value="Ribosyl_Ptfrase"/>
    <property type="match status" value="1"/>
</dbReference>
<evidence type="ECO:0000259" key="2">
    <source>
        <dbReference type="Pfam" id="PF17184"/>
    </source>
</evidence>
<evidence type="ECO:0000313" key="3">
    <source>
        <dbReference type="EMBL" id="KAF9519702.1"/>
    </source>
</evidence>
<name>A0A9P6B9E6_9AGAM</name>
<sequence length="468" mass="51852">MSPDELTPGSQNVQEEIRKEKLSTYNRLHSIHEDSQFVSRVAKIYRGLPVIGSREFAYFKSTDGHFGRWDFNLRRSNLHLIPVIEQYCGILLVDSTRRGKRYPDALSKTVPIWCAVINTAMKTRYNLDNWDSSLYTTPKAVSRSEHSQIEAKIPEWAASLNASSFSLSRISKPIRPLWISPDSQLSMINLTDLGFFPVVCLSASKLVEDVAGVERRLGYTYVQGSGDDHELWSGGLNPSVFWEHASELLASDPASIHDLVRSLLQPAVPDREVPKPPVGLTPIMAVKSQIYIGRYQGATPPSLPPPCTSMIYIDVASGPNSPSHPELDSSITQPILHLTLPPGKRGQTIFLHDILPLSIAFAQRRLRKTEDPSALAIVCSNGTDISVGVGIAIMQVLFDEQGNLSEVPLSPTFVTKPSLRTRLQWIQSSQSDANPSRATLKRVNEFFMSNSFVAGRPHDGPISAMREA</sequence>
<dbReference type="AlphaFoldDB" id="A0A9P6B9E6"/>
<dbReference type="Proteomes" id="UP000886523">
    <property type="component" value="Unassembled WGS sequence"/>
</dbReference>
<dbReference type="GO" id="GO:0005737">
    <property type="term" value="C:cytoplasm"/>
    <property type="evidence" value="ECO:0007669"/>
    <property type="project" value="TreeGrafter"/>
</dbReference>
<dbReference type="PANTHER" id="PTHR31811:SF0">
    <property type="entry name" value="TRNA A64-2'-O-RIBOSYLPHOSPHATE TRANSFERASE"/>
    <property type="match status" value="1"/>
</dbReference>
<dbReference type="GO" id="GO:0019988">
    <property type="term" value="P:charged-tRNA amino acid modification"/>
    <property type="evidence" value="ECO:0007669"/>
    <property type="project" value="InterPro"/>
</dbReference>
<dbReference type="GO" id="GO:0043399">
    <property type="term" value="F:tRNA adenosine(64)-2'-O-ribosylphosphate transferase activity"/>
    <property type="evidence" value="ECO:0007669"/>
    <property type="project" value="InterPro"/>
</dbReference>
<gene>
    <name evidence="3" type="ORF">BS47DRAFT_1379224</name>
</gene>
<dbReference type="Pfam" id="PF04179">
    <property type="entry name" value="Init_tRNA_PT"/>
    <property type="match status" value="1"/>
</dbReference>
<feature type="domain" description="Rit1 DUSP-like" evidence="1">
    <location>
        <begin position="335"/>
        <end position="446"/>
    </location>
</feature>
<proteinExistence type="predicted"/>
<protein>
    <recommendedName>
        <fullName evidence="5">Initiator tRNA phosphoribosyl transferase</fullName>
    </recommendedName>
</protein>